<evidence type="ECO:0000259" key="11">
    <source>
        <dbReference type="Pfam" id="PF01729"/>
    </source>
</evidence>
<reference evidence="14" key="1">
    <citation type="journal article" date="2019" name="Int. J. Syst. Evol. Microbiol.">
        <title>The Global Catalogue of Microorganisms (GCM) 10K type strain sequencing project: providing services to taxonomists for standard genome sequencing and annotation.</title>
        <authorList>
            <consortium name="The Broad Institute Genomics Platform"/>
            <consortium name="The Broad Institute Genome Sequencing Center for Infectious Disease"/>
            <person name="Wu L."/>
            <person name="Ma J."/>
        </authorList>
    </citation>
    <scope>NUCLEOTIDE SEQUENCE [LARGE SCALE GENOMIC DNA]</scope>
    <source>
        <strain evidence="14">JCM 17250</strain>
    </source>
</reference>
<dbReference type="RefSeq" id="WP_344910175.1">
    <property type="nucleotide sequence ID" value="NZ_BAABDL010000028.1"/>
</dbReference>
<dbReference type="InterPro" id="IPR027277">
    <property type="entry name" value="NadC/ModD"/>
</dbReference>
<dbReference type="SUPFAM" id="SSF51690">
    <property type="entry name" value="Nicotinate/Quinolinate PRTase C-terminal domain-like"/>
    <property type="match status" value="1"/>
</dbReference>
<dbReference type="PANTHER" id="PTHR32179">
    <property type="entry name" value="NICOTINATE-NUCLEOTIDE PYROPHOSPHORYLASE [CARBOXYLATING]"/>
    <property type="match status" value="1"/>
</dbReference>
<proteinExistence type="inferred from homology"/>
<evidence type="ECO:0000259" key="12">
    <source>
        <dbReference type="Pfam" id="PF02749"/>
    </source>
</evidence>
<dbReference type="Pfam" id="PF01729">
    <property type="entry name" value="QRPTase_C"/>
    <property type="match status" value="1"/>
</dbReference>
<keyword evidence="14" id="KW-1185">Reference proteome</keyword>
<organism evidence="13 14">
    <name type="scientific">Amphibacillus indicireducens</name>
    <dbReference type="NCBI Taxonomy" id="1076330"/>
    <lineage>
        <taxon>Bacteria</taxon>
        <taxon>Bacillati</taxon>
        <taxon>Bacillota</taxon>
        <taxon>Bacilli</taxon>
        <taxon>Bacillales</taxon>
        <taxon>Bacillaceae</taxon>
        <taxon>Amphibacillus</taxon>
    </lineage>
</organism>
<comment type="pathway">
    <text evidence="2">Cofactor biosynthesis; NAD(+) biosynthesis; nicotinate D-ribonucleotide from quinolinate: step 1/1.</text>
</comment>
<dbReference type="NCBIfam" id="TIGR00078">
    <property type="entry name" value="nadC"/>
    <property type="match status" value="1"/>
</dbReference>
<gene>
    <name evidence="13" type="primary">nadC</name>
    <name evidence="13" type="ORF">GCM10022410_05900</name>
</gene>
<name>A0ABP7V950_9BACI</name>
<sequence>MNQIKLKRMLENFFLEDLGEGDQTTNFIIPKQKEGQLVLMAKEAGVFSGVDIIKIGFLLLNKSIDIHLNVSDGAQVKQGDILAVVKGSVLDLLKGERVILNLIQRMSGVATLTNQAVQELNCSETRICDTRKTTPGLRMLEKYAVRCGGGFNHRFGLYDGVMIKDNHIEWAGSIKQAVEQVRKRAGHMIKIEVETETMAQVIEAVEAQVDVIMFDNCHPDQIRQFIKLVPNGIVTEASGGILLSDLASYRDTGVDYISLGFLTHSYQSLDISANLLID</sequence>
<dbReference type="EC" id="2.4.2.19" evidence="4"/>
<dbReference type="InterPro" id="IPR004393">
    <property type="entry name" value="NadC"/>
</dbReference>
<dbReference type="PANTHER" id="PTHR32179:SF3">
    <property type="entry name" value="NICOTINATE-NUCLEOTIDE PYROPHOSPHORYLASE [CARBOXYLATING]"/>
    <property type="match status" value="1"/>
</dbReference>
<evidence type="ECO:0000313" key="14">
    <source>
        <dbReference type="Proteomes" id="UP001501734"/>
    </source>
</evidence>
<comment type="function">
    <text evidence="1">Involved in the catabolism of quinolinic acid (QA).</text>
</comment>
<dbReference type="Proteomes" id="UP001501734">
    <property type="component" value="Unassembled WGS sequence"/>
</dbReference>
<dbReference type="EMBL" id="BAABDL010000028">
    <property type="protein sequence ID" value="GAA4061763.1"/>
    <property type="molecule type" value="Genomic_DNA"/>
</dbReference>
<evidence type="ECO:0000256" key="8">
    <source>
        <dbReference type="ARBA" id="ARBA00033102"/>
    </source>
</evidence>
<dbReference type="Gene3D" id="3.20.20.70">
    <property type="entry name" value="Aldolase class I"/>
    <property type="match status" value="1"/>
</dbReference>
<evidence type="ECO:0000256" key="10">
    <source>
        <dbReference type="PIRNR" id="PIRNR006250"/>
    </source>
</evidence>
<comment type="similarity">
    <text evidence="3 10">Belongs to the NadC/ModD family.</text>
</comment>
<keyword evidence="5" id="KW-0662">Pyridine nucleotide biosynthesis</keyword>
<evidence type="ECO:0000256" key="6">
    <source>
        <dbReference type="ARBA" id="ARBA00022676"/>
    </source>
</evidence>
<accession>A0ABP7V950</accession>
<dbReference type="InterPro" id="IPR036068">
    <property type="entry name" value="Nicotinate_pribotase-like_C"/>
</dbReference>
<evidence type="ECO:0000256" key="3">
    <source>
        <dbReference type="ARBA" id="ARBA00009400"/>
    </source>
</evidence>
<feature type="domain" description="Quinolinate phosphoribosyl transferase N-terminal" evidence="12">
    <location>
        <begin position="22"/>
        <end position="107"/>
    </location>
</feature>
<comment type="caution">
    <text evidence="13">The sequence shown here is derived from an EMBL/GenBank/DDBJ whole genome shotgun (WGS) entry which is preliminary data.</text>
</comment>
<dbReference type="InterPro" id="IPR013785">
    <property type="entry name" value="Aldolase_TIM"/>
</dbReference>
<dbReference type="InterPro" id="IPR002638">
    <property type="entry name" value="Quinolinate_PRibosylTrfase_C"/>
</dbReference>
<dbReference type="PIRSF" id="PIRSF006250">
    <property type="entry name" value="NadC_ModD"/>
    <property type="match status" value="1"/>
</dbReference>
<keyword evidence="6 10" id="KW-0328">Glycosyltransferase</keyword>
<evidence type="ECO:0000256" key="4">
    <source>
        <dbReference type="ARBA" id="ARBA00011944"/>
    </source>
</evidence>
<keyword evidence="7 10" id="KW-0808">Transferase</keyword>
<dbReference type="CDD" id="cd01572">
    <property type="entry name" value="QPRTase"/>
    <property type="match status" value="1"/>
</dbReference>
<protein>
    <recommendedName>
        <fullName evidence="4">nicotinate-nucleotide diphosphorylase (carboxylating)</fullName>
        <ecNumber evidence="4">2.4.2.19</ecNumber>
    </recommendedName>
    <alternativeName>
        <fullName evidence="8">Quinolinate phosphoribosyltransferase [decarboxylating]</fullName>
    </alternativeName>
</protein>
<evidence type="ECO:0000256" key="5">
    <source>
        <dbReference type="ARBA" id="ARBA00022642"/>
    </source>
</evidence>
<dbReference type="InterPro" id="IPR022412">
    <property type="entry name" value="Quinolinate_PRibosylTrfase_N"/>
</dbReference>
<evidence type="ECO:0000256" key="7">
    <source>
        <dbReference type="ARBA" id="ARBA00022679"/>
    </source>
</evidence>
<evidence type="ECO:0000256" key="2">
    <source>
        <dbReference type="ARBA" id="ARBA00004893"/>
    </source>
</evidence>
<comment type="catalytic activity">
    <reaction evidence="9">
        <text>nicotinate beta-D-ribonucleotide + CO2 + diphosphate = quinolinate + 5-phospho-alpha-D-ribose 1-diphosphate + 2 H(+)</text>
        <dbReference type="Rhea" id="RHEA:12733"/>
        <dbReference type="ChEBI" id="CHEBI:15378"/>
        <dbReference type="ChEBI" id="CHEBI:16526"/>
        <dbReference type="ChEBI" id="CHEBI:29959"/>
        <dbReference type="ChEBI" id="CHEBI:33019"/>
        <dbReference type="ChEBI" id="CHEBI:57502"/>
        <dbReference type="ChEBI" id="CHEBI:58017"/>
        <dbReference type="EC" id="2.4.2.19"/>
    </reaction>
</comment>
<dbReference type="SUPFAM" id="SSF54675">
    <property type="entry name" value="Nicotinate/Quinolinate PRTase N-terminal domain-like"/>
    <property type="match status" value="1"/>
</dbReference>
<dbReference type="InterPro" id="IPR037128">
    <property type="entry name" value="Quinolinate_PRibosylTase_N_sf"/>
</dbReference>
<dbReference type="Gene3D" id="3.90.1170.20">
    <property type="entry name" value="Quinolinate phosphoribosyl transferase, N-terminal domain"/>
    <property type="match status" value="1"/>
</dbReference>
<feature type="domain" description="Quinolinate phosphoribosyl transferase C-terminal" evidence="11">
    <location>
        <begin position="109"/>
        <end position="272"/>
    </location>
</feature>
<evidence type="ECO:0000256" key="9">
    <source>
        <dbReference type="ARBA" id="ARBA00047445"/>
    </source>
</evidence>
<dbReference type="Pfam" id="PF02749">
    <property type="entry name" value="QRPTase_N"/>
    <property type="match status" value="1"/>
</dbReference>
<evidence type="ECO:0000313" key="13">
    <source>
        <dbReference type="EMBL" id="GAA4061763.1"/>
    </source>
</evidence>
<evidence type="ECO:0000256" key="1">
    <source>
        <dbReference type="ARBA" id="ARBA00003237"/>
    </source>
</evidence>